<feature type="compositionally biased region" description="Basic and acidic residues" evidence="1">
    <location>
        <begin position="270"/>
        <end position="298"/>
    </location>
</feature>
<comment type="caution">
    <text evidence="4">The sequence shown here is derived from an EMBL/GenBank/DDBJ whole genome shotgun (WGS) entry which is preliminary data.</text>
</comment>
<dbReference type="PANTHER" id="PTHR23308">
    <property type="entry name" value="NUCLEAR INHIBITOR OF PROTEIN PHOSPHATASE-1"/>
    <property type="match status" value="1"/>
</dbReference>
<evidence type="ECO:0000313" key="5">
    <source>
        <dbReference type="Proteomes" id="UP000262969"/>
    </source>
</evidence>
<dbReference type="InterPro" id="IPR000253">
    <property type="entry name" value="FHA_dom"/>
</dbReference>
<dbReference type="InterPro" id="IPR008984">
    <property type="entry name" value="SMAD_FHA_dom_sf"/>
</dbReference>
<dbReference type="Gene3D" id="2.60.200.20">
    <property type="match status" value="1"/>
</dbReference>
<feature type="transmembrane region" description="Helical" evidence="2">
    <location>
        <begin position="323"/>
        <end position="347"/>
    </location>
</feature>
<evidence type="ECO:0000256" key="1">
    <source>
        <dbReference type="SAM" id="MobiDB-lite"/>
    </source>
</evidence>
<gene>
    <name evidence="4" type="ORF">DHW61_03235</name>
</gene>
<dbReference type="Pfam" id="PF00498">
    <property type="entry name" value="FHA"/>
    <property type="match status" value="1"/>
</dbReference>
<evidence type="ECO:0000259" key="3">
    <source>
        <dbReference type="PROSITE" id="PS50006"/>
    </source>
</evidence>
<keyword evidence="2" id="KW-0812">Transmembrane</keyword>
<dbReference type="PROSITE" id="PS50006">
    <property type="entry name" value="FHA_DOMAIN"/>
    <property type="match status" value="1"/>
</dbReference>
<feature type="region of interest" description="Disordered" evidence="1">
    <location>
        <begin position="270"/>
        <end position="310"/>
    </location>
</feature>
<dbReference type="EMBL" id="DPVV01000116">
    <property type="protein sequence ID" value="HCL01419.1"/>
    <property type="molecule type" value="Genomic_DNA"/>
</dbReference>
<dbReference type="CDD" id="cd00060">
    <property type="entry name" value="FHA"/>
    <property type="match status" value="1"/>
</dbReference>
<dbReference type="SMART" id="SM00240">
    <property type="entry name" value="FHA"/>
    <property type="match status" value="1"/>
</dbReference>
<feature type="domain" description="FHA" evidence="3">
    <location>
        <begin position="505"/>
        <end position="555"/>
    </location>
</feature>
<sequence length="583" mass="68065">MGKEDIRSEWKRDLYHNYLIFNGREEGRASFQEKMLEHNKIEGILPFQIHSIDNHKQFHYEVTGYQVISSISEKVPLRLSQVTMLLKSLLAVLKEAKSYLLDTGDFVLLPEYTFIHLPDYKLGLCYYPGYEVPLKEQLVTFLEFLMGCVDYQDKEAVLFVYSLYMKSKEDNITIQELKSFLEDQEEKDRLNIQLGENGLEFQGELDKVKEPQRYRESYQDKDSIKQPPNFNKYNEEKKNQKFKESLENSSQRNSLQYKVTTLLTDAKERILGKESDTGTRKKNDNPKKEMQNNSRGKETQNGNRKKEHPYPFVKEKLEQEEEILYYPILCYVLFAVLLVICIGIFLYTYQKGFLFQSLNKKIDGLKLISLLGVMGIVLGYGYLKIFSKERKQSRIVTRATYQVPDKEDLFPNSVFSESNSLIENSCRLPKQENNLNFDIPTYLTWQSNEPPMNHREDFPSSFDSGESYDEEECTVLLTRPDKEYDSLIPLESTKFDTIEIKDYPFFLGTAKNNLGYSLINTAVSRYHAKLEKDESRFILTDLDSTNGTFVNGRKLMPNENLEIKQGDTVSFANIGYIFHCLNQ</sequence>
<feature type="region of interest" description="Disordered" evidence="1">
    <location>
        <begin position="210"/>
        <end position="235"/>
    </location>
</feature>
<organism evidence="4 5">
    <name type="scientific">Lachnoclostridium phytofermentans</name>
    <dbReference type="NCBI Taxonomy" id="66219"/>
    <lineage>
        <taxon>Bacteria</taxon>
        <taxon>Bacillati</taxon>
        <taxon>Bacillota</taxon>
        <taxon>Clostridia</taxon>
        <taxon>Lachnospirales</taxon>
        <taxon>Lachnospiraceae</taxon>
    </lineage>
</organism>
<dbReference type="Proteomes" id="UP000262969">
    <property type="component" value="Unassembled WGS sequence"/>
</dbReference>
<protein>
    <recommendedName>
        <fullName evidence="3">FHA domain-containing protein</fullName>
    </recommendedName>
</protein>
<dbReference type="InterPro" id="IPR050923">
    <property type="entry name" value="Cell_Proc_Reg/RNA_Proc"/>
</dbReference>
<name>A0A3D2X2P2_9FIRM</name>
<evidence type="ECO:0000313" key="4">
    <source>
        <dbReference type="EMBL" id="HCL01419.1"/>
    </source>
</evidence>
<accession>A0A3D2X2P2</accession>
<keyword evidence="2" id="KW-1133">Transmembrane helix</keyword>
<feature type="compositionally biased region" description="Basic and acidic residues" evidence="1">
    <location>
        <begin position="210"/>
        <end position="224"/>
    </location>
</feature>
<proteinExistence type="predicted"/>
<feature type="transmembrane region" description="Helical" evidence="2">
    <location>
        <begin position="367"/>
        <end position="385"/>
    </location>
</feature>
<dbReference type="Pfam" id="PF19909">
    <property type="entry name" value="DUF6382"/>
    <property type="match status" value="1"/>
</dbReference>
<evidence type="ECO:0000256" key="2">
    <source>
        <dbReference type="SAM" id="Phobius"/>
    </source>
</evidence>
<dbReference type="SUPFAM" id="SSF49879">
    <property type="entry name" value="SMAD/FHA domain"/>
    <property type="match status" value="1"/>
</dbReference>
<dbReference type="InterPro" id="IPR045962">
    <property type="entry name" value="DUF6382"/>
</dbReference>
<reference evidence="4 5" key="1">
    <citation type="journal article" date="2018" name="Nat. Biotechnol.">
        <title>A standardized bacterial taxonomy based on genome phylogeny substantially revises the tree of life.</title>
        <authorList>
            <person name="Parks D.H."/>
            <person name="Chuvochina M."/>
            <person name="Waite D.W."/>
            <person name="Rinke C."/>
            <person name="Skarshewski A."/>
            <person name="Chaumeil P.A."/>
            <person name="Hugenholtz P."/>
        </authorList>
    </citation>
    <scope>NUCLEOTIDE SEQUENCE [LARGE SCALE GENOMIC DNA]</scope>
    <source>
        <strain evidence="4">UBA11728</strain>
    </source>
</reference>
<keyword evidence="2" id="KW-0472">Membrane</keyword>
<dbReference type="AlphaFoldDB" id="A0A3D2X2P2"/>